<dbReference type="Proteomes" id="UP000002939">
    <property type="component" value="Unassembled WGS sequence"/>
</dbReference>
<evidence type="ECO:0008006" key="3">
    <source>
        <dbReference type="Google" id="ProtNLM"/>
    </source>
</evidence>
<dbReference type="EMBL" id="ACRF02000014">
    <property type="protein sequence ID" value="EEW93340.1"/>
    <property type="molecule type" value="Genomic_DNA"/>
</dbReference>
<dbReference type="HOGENOM" id="CLU_044962_0_2_9"/>
<protein>
    <recommendedName>
        <fullName evidence="3">Abi-like protein</fullName>
    </recommendedName>
</protein>
<dbReference type="STRING" id="626369.HMPREF0446_00222"/>
<gene>
    <name evidence="1" type="ORF">HMPREF0446_00222</name>
</gene>
<evidence type="ECO:0000313" key="1">
    <source>
        <dbReference type="EMBL" id="EEW93340.1"/>
    </source>
</evidence>
<keyword evidence="2" id="KW-1185">Reference proteome</keyword>
<dbReference type="InterPro" id="IPR011664">
    <property type="entry name" value="Abi_system_AbiD/AbiF-like"/>
</dbReference>
<comment type="caution">
    <text evidence="1">The sequence shown here is derived from an EMBL/GenBank/DDBJ whole genome shotgun (WGS) entry which is preliminary data.</text>
</comment>
<dbReference type="OrthoDB" id="5363652at2"/>
<evidence type="ECO:0000313" key="2">
    <source>
        <dbReference type="Proteomes" id="UP000002939"/>
    </source>
</evidence>
<reference evidence="1" key="2">
    <citation type="submission" date="2011-10" db="EMBL/GenBank/DDBJ databases">
        <title>The Genome Sequence of Granulicatella elegans ATCC 700633.</title>
        <authorList>
            <consortium name="The Broad Institute Genome Sequencing Platform"/>
            <consortium name="The Broad Institute Genome Sequencing Center for Infectious Disease"/>
            <person name="Earl A."/>
            <person name="Ward D."/>
            <person name="Feldgarden M."/>
            <person name="Gevers D."/>
            <person name="Sibley C.D."/>
            <person name="Field T.R."/>
            <person name="Grinwis M."/>
            <person name="Eshaghurshan C.S."/>
            <person name="Surette M.G."/>
            <person name="Young S.K."/>
            <person name="Zeng Q."/>
            <person name="Gargeya S."/>
            <person name="Fitzgerald M."/>
            <person name="Haas B."/>
            <person name="Abouelleil A."/>
            <person name="Alvarado L."/>
            <person name="Arachchi H.M."/>
            <person name="Berlin A."/>
            <person name="Brown A."/>
            <person name="Chapman S.B."/>
            <person name="Chen Z."/>
            <person name="Dunbar C."/>
            <person name="Freedman E."/>
            <person name="Gearin G."/>
            <person name="Goldberg J."/>
            <person name="Griggs A."/>
            <person name="Gujja S."/>
            <person name="Heiman D."/>
            <person name="Howarth C."/>
            <person name="Larson L."/>
            <person name="Lui A."/>
            <person name="MacDonald P.J.P."/>
            <person name="Montmayeur A."/>
            <person name="Murphy C."/>
            <person name="Neiman D."/>
            <person name="Pearson M."/>
            <person name="Priest M."/>
            <person name="Roberts A."/>
            <person name="Saif S."/>
            <person name="Shea T."/>
            <person name="Shenoy N."/>
            <person name="Sisk P."/>
            <person name="Stolte C."/>
            <person name="Sykes S."/>
            <person name="Wortman J."/>
            <person name="Nusbaum C."/>
            <person name="Birren B."/>
        </authorList>
    </citation>
    <scope>NUCLEOTIDE SEQUENCE [LARGE SCALE GENOMIC DNA]</scope>
    <source>
        <strain evidence="1">ATCC 700633</strain>
    </source>
</reference>
<sequence length="322" mass="37869">MSDKPFKTIEEQIVLLEERGIFFTDSSKEQAKHLLQNYGYYEIINGYKNIFLENSNPDKFQEGTTFDAIFTLYELDSRLRNTTMIAMQNIEANLRTIVAYTIAENFGYLESDYLVRTNYRDGKKYSDGTYKLDQLLNKFSKIINDDTQPFKHYREVHGNCPPWILLKGTTFGNLINFIKLQKSEIKRIIISRFFGIPVDIIKQNDDLTILFMDMLFLFRAYRNRAAHGGRIFNYRPNEAHIRYTTLIHPQIEISTTDYKKGYGKNDWAILISCSALIDNKIPLLNLKSTLEEFVNTFSKVYPNKEERLLHEMNIKSSFFIKR</sequence>
<reference evidence="1" key="1">
    <citation type="submission" date="2009-09" db="EMBL/GenBank/DDBJ databases">
        <authorList>
            <consortium name="The Broad Institute Genome Sequencing Platform"/>
            <person name="Ward D."/>
            <person name="Feldgarden M."/>
            <person name="Earl A."/>
            <person name="Young S.K."/>
            <person name="Zeng Q."/>
            <person name="Koehrsen M."/>
            <person name="Alvarado L."/>
            <person name="Berlin A."/>
            <person name="Bochicchio J."/>
            <person name="Borenstein D."/>
            <person name="Chapman S.B."/>
            <person name="Chen Z."/>
            <person name="Engels R."/>
            <person name="Freedman E."/>
            <person name="Gellesch M."/>
            <person name="Goldberg J."/>
            <person name="Griggs A."/>
            <person name="Gujja S."/>
            <person name="Heilman E."/>
            <person name="Heiman D."/>
            <person name="Hepburn T."/>
            <person name="Howarth C."/>
            <person name="Jen D."/>
            <person name="Larson L."/>
            <person name="Lewis B."/>
            <person name="Mehta T."/>
            <person name="Park D."/>
            <person name="Pearson M."/>
            <person name="Roberts A."/>
            <person name="Saif S."/>
            <person name="Shea T."/>
            <person name="Shenoy N."/>
            <person name="Sisk P."/>
            <person name="Stolte C."/>
            <person name="Sykes S."/>
            <person name="Thomson T."/>
            <person name="Walk T."/>
            <person name="White J."/>
            <person name="Yandava C."/>
            <person name="Sibley C.D."/>
            <person name="Field T.R."/>
            <person name="Grinwis M."/>
            <person name="Eshaghurshan C.S."/>
            <person name="Surette M.G."/>
            <person name="Haas B."/>
            <person name="Nusbaum C."/>
            <person name="Birren B."/>
        </authorList>
    </citation>
    <scope>NUCLEOTIDE SEQUENCE [LARGE SCALE GENOMIC DNA]</scope>
    <source>
        <strain evidence="1">ATCC 700633</strain>
    </source>
</reference>
<organism evidence="1 2">
    <name type="scientific">Granulicatella elegans ATCC 700633</name>
    <dbReference type="NCBI Taxonomy" id="626369"/>
    <lineage>
        <taxon>Bacteria</taxon>
        <taxon>Bacillati</taxon>
        <taxon>Bacillota</taxon>
        <taxon>Bacilli</taxon>
        <taxon>Lactobacillales</taxon>
        <taxon>Carnobacteriaceae</taxon>
        <taxon>Granulicatella</taxon>
    </lineage>
</organism>
<proteinExistence type="predicted"/>
<dbReference type="RefSeq" id="WP_006702496.1">
    <property type="nucleotide sequence ID" value="NZ_KI391971.1"/>
</dbReference>
<name>D0BJT7_9LACT</name>
<accession>D0BJT7</accession>
<dbReference type="AlphaFoldDB" id="D0BJT7"/>
<dbReference type="eggNOG" id="COG4823">
    <property type="taxonomic scope" value="Bacteria"/>
</dbReference>
<dbReference type="Pfam" id="PF07751">
    <property type="entry name" value="Abi_2"/>
    <property type="match status" value="1"/>
</dbReference>